<name>A0ABR0K472_9EURO</name>
<comment type="caution">
    <text evidence="4">The sequence shown here is derived from an EMBL/GenBank/DDBJ whole genome shotgun (WGS) entry which is preliminary data.</text>
</comment>
<evidence type="ECO:0000256" key="1">
    <source>
        <dbReference type="SAM" id="MobiDB-lite"/>
    </source>
</evidence>
<dbReference type="Proteomes" id="UP001345013">
    <property type="component" value="Unassembled WGS sequence"/>
</dbReference>
<dbReference type="EMBL" id="JAVRRG010000109">
    <property type="protein sequence ID" value="KAK5084954.1"/>
    <property type="molecule type" value="Genomic_DNA"/>
</dbReference>
<dbReference type="PANTHER" id="PTHR10622:SF10">
    <property type="entry name" value="HET DOMAIN-CONTAINING PROTEIN"/>
    <property type="match status" value="1"/>
</dbReference>
<dbReference type="Pfam" id="PF26640">
    <property type="entry name" value="DUF8212"/>
    <property type="match status" value="1"/>
</dbReference>
<evidence type="ECO:0000259" key="2">
    <source>
        <dbReference type="Pfam" id="PF06985"/>
    </source>
</evidence>
<evidence type="ECO:0000259" key="3">
    <source>
        <dbReference type="Pfam" id="PF26640"/>
    </source>
</evidence>
<dbReference type="InterPro" id="IPR010730">
    <property type="entry name" value="HET"/>
</dbReference>
<feature type="compositionally biased region" description="Polar residues" evidence="1">
    <location>
        <begin position="624"/>
        <end position="637"/>
    </location>
</feature>
<protein>
    <recommendedName>
        <fullName evidence="6">Heterokaryon incompatibility domain-containing protein</fullName>
    </recommendedName>
</protein>
<sequence length="637" mass="72632">MWLIDTSSLQLKDFQTCPIEQYAILSHRWQEREVTFEEFRIHSSNLPTSRPAGRQQQQGLRKVLQFCLQARVRGLKYAWVDTCCIDKRSSAELTESINSMFKWYANAKECYIYMSDVDLNNTDTVSMPEPVIDSLTDLLKALPTTQKPVQRPDVKPKLHRSRLPENFDRSSWFRRGWTLQELIAPSHALFFDTHWTYMGDKRNLASRISQATGIDEDLLLAKRTLAEYSVAQRMSWAAHRMTTRPEDIAYCLLGIFDINMPLLYGEGKKAFLRLQEAIIQSSDDESIFAWTGIEPGSSAGLLAPEPQAFSQAQHIEQVRSRFGQSPYSMTNKGLAIERDLIPVEVNTYFMPLRCRLKCPECYEFDADAMLLGLYLCRTEVDNLYQRVCYQTYPLGFQTKALTEDRKAVYDIFMGFRTCNGSCPSICRDVLVQQSRPVALYAPQTYKGQYPPTGPFRLHLSQRAIDDKPPFNSNYFHDGSPLEGDAFIRTNARIESGVEGSTLTIYGDELNEGINIDFFGYMPEIEQLRLGFDFDFRPICVVLLSPSSIDDALHLGEFMREKGFYDARSHTSGINIHTLVGDRLTGLHRLVGAVGSQVHVMTRSQDTVAELKEDDRPILEDPTNEKLQSVSVTQIPPS</sequence>
<proteinExistence type="predicted"/>
<feature type="region of interest" description="Disordered" evidence="1">
    <location>
        <begin position="613"/>
        <end position="637"/>
    </location>
</feature>
<dbReference type="InterPro" id="IPR058525">
    <property type="entry name" value="DUF8212"/>
</dbReference>
<dbReference type="Pfam" id="PF06985">
    <property type="entry name" value="HET"/>
    <property type="match status" value="1"/>
</dbReference>
<feature type="domain" description="DUF8212" evidence="3">
    <location>
        <begin position="269"/>
        <end position="331"/>
    </location>
</feature>
<evidence type="ECO:0008006" key="6">
    <source>
        <dbReference type="Google" id="ProtNLM"/>
    </source>
</evidence>
<feature type="domain" description="Heterokaryon incompatibility" evidence="2">
    <location>
        <begin position="22"/>
        <end position="181"/>
    </location>
</feature>
<evidence type="ECO:0000313" key="5">
    <source>
        <dbReference type="Proteomes" id="UP001345013"/>
    </source>
</evidence>
<dbReference type="PANTHER" id="PTHR10622">
    <property type="entry name" value="HET DOMAIN-CONTAINING PROTEIN"/>
    <property type="match status" value="1"/>
</dbReference>
<gene>
    <name evidence="4" type="ORF">LTR24_007366</name>
</gene>
<keyword evidence="5" id="KW-1185">Reference proteome</keyword>
<reference evidence="4 5" key="1">
    <citation type="submission" date="2023-08" db="EMBL/GenBank/DDBJ databases">
        <title>Black Yeasts Isolated from many extreme environments.</title>
        <authorList>
            <person name="Coleine C."/>
            <person name="Stajich J.E."/>
            <person name="Selbmann L."/>
        </authorList>
    </citation>
    <scope>NUCLEOTIDE SEQUENCE [LARGE SCALE GENOMIC DNA]</scope>
    <source>
        <strain evidence="4 5">CCFEE 5885</strain>
    </source>
</reference>
<accession>A0ABR0K472</accession>
<organism evidence="4 5">
    <name type="scientific">Lithohypha guttulata</name>
    <dbReference type="NCBI Taxonomy" id="1690604"/>
    <lineage>
        <taxon>Eukaryota</taxon>
        <taxon>Fungi</taxon>
        <taxon>Dikarya</taxon>
        <taxon>Ascomycota</taxon>
        <taxon>Pezizomycotina</taxon>
        <taxon>Eurotiomycetes</taxon>
        <taxon>Chaetothyriomycetidae</taxon>
        <taxon>Chaetothyriales</taxon>
        <taxon>Trichomeriaceae</taxon>
        <taxon>Lithohypha</taxon>
    </lineage>
</organism>
<evidence type="ECO:0000313" key="4">
    <source>
        <dbReference type="EMBL" id="KAK5084954.1"/>
    </source>
</evidence>